<evidence type="ECO:0000256" key="1">
    <source>
        <dbReference type="SAM" id="Phobius"/>
    </source>
</evidence>
<proteinExistence type="predicted"/>
<name>A7NFU7_ROSCS</name>
<dbReference type="RefSeq" id="WP_011997733.1">
    <property type="nucleotide sequence ID" value="NC_009767.1"/>
</dbReference>
<feature type="transmembrane region" description="Helical" evidence="1">
    <location>
        <begin position="122"/>
        <end position="140"/>
    </location>
</feature>
<dbReference type="Proteomes" id="UP000000263">
    <property type="component" value="Chromosome"/>
</dbReference>
<feature type="transmembrane region" description="Helical" evidence="1">
    <location>
        <begin position="366"/>
        <end position="385"/>
    </location>
</feature>
<reference evidence="2 3" key="1">
    <citation type="submission" date="2007-08" db="EMBL/GenBank/DDBJ databases">
        <title>Complete sequence of Roseiflexus castenholzii DSM 13941.</title>
        <authorList>
            <consortium name="US DOE Joint Genome Institute"/>
            <person name="Copeland A."/>
            <person name="Lucas S."/>
            <person name="Lapidus A."/>
            <person name="Barry K."/>
            <person name="Glavina del Rio T."/>
            <person name="Dalin E."/>
            <person name="Tice H."/>
            <person name="Pitluck S."/>
            <person name="Thompson L.S."/>
            <person name="Brettin T."/>
            <person name="Bruce D."/>
            <person name="Detter J.C."/>
            <person name="Han C."/>
            <person name="Tapia R."/>
            <person name="Schmutz J."/>
            <person name="Larimer F."/>
            <person name="Land M."/>
            <person name="Hauser L."/>
            <person name="Kyrpides N."/>
            <person name="Mikhailova N."/>
            <person name="Bryant D.A."/>
            <person name="Hanada S."/>
            <person name="Tsukatani Y."/>
            <person name="Richardson P."/>
        </authorList>
    </citation>
    <scope>NUCLEOTIDE SEQUENCE [LARGE SCALE GENOMIC DNA]</scope>
    <source>
        <strain evidence="3">DSM 13941 / HLO8</strain>
    </source>
</reference>
<feature type="transmembrane region" description="Helical" evidence="1">
    <location>
        <begin position="332"/>
        <end position="354"/>
    </location>
</feature>
<evidence type="ECO:0008006" key="4">
    <source>
        <dbReference type="Google" id="ProtNLM"/>
    </source>
</evidence>
<feature type="transmembrane region" description="Helical" evidence="1">
    <location>
        <begin position="222"/>
        <end position="241"/>
    </location>
</feature>
<feature type="transmembrane region" description="Helical" evidence="1">
    <location>
        <begin position="146"/>
        <end position="165"/>
    </location>
</feature>
<keyword evidence="1" id="KW-1133">Transmembrane helix</keyword>
<dbReference type="InterPro" id="IPR021280">
    <property type="entry name" value="TMEM260-like"/>
</dbReference>
<keyword evidence="3" id="KW-1185">Reference proteome</keyword>
<evidence type="ECO:0000313" key="2">
    <source>
        <dbReference type="EMBL" id="ABU56328.1"/>
    </source>
</evidence>
<feature type="transmembrane region" description="Helical" evidence="1">
    <location>
        <begin position="92"/>
        <end position="115"/>
    </location>
</feature>
<sequence length="522" mass="57506">MRRRTCKRLMMPSRSIRYTIGDSIAALGLAFLLFLSFLLLYGGTSAPDVLSGDPAEFQLASVLLGVPHPTTYPLATILGHLATRVLPFGAPAWRVTIVSSVCAALTVALFALLVYRIVGNRWMALIGALALGLAPGLWNAATIAEIYALLALLIVALALTLLHMWEEAPTPALMRMVPAALIAGLGFTHHGLFVVTALPLFAAGIVAALWHECGRTAPRALVIAAGWMGLAFLAGLTPWLYPLAQFARFGPFDGMDYGLPRHYFWGAPRSWWEVVDLLTGGEVRRGIFHMPDAGSIVATLRMVGRRLWFEFGPVGVALGVVGSVTLLRRSVWLWRATAWVFFATLSYLLILGPAVGDAPVFTLPMLLPWALWIAVGAHAIVRLAPSFRAHWRYPVTIALLAALTLGWGATRYRVSAKQHLWLYREFATATLAILPPDAVVVTHWEQGTTLLYLRFVEGIRLDVWIDVVEPGDDPWLERAHRRYPDRSVYFVGQPESVAGMPVDLLVDEPYAKVYRLRVPPKR</sequence>
<dbReference type="PANTHER" id="PTHR16214">
    <property type="entry name" value="TRANSMEMBRANE PROTEIN 260"/>
    <property type="match status" value="1"/>
</dbReference>
<dbReference type="HOGENOM" id="CLU_563471_0_0_0"/>
<dbReference type="PANTHER" id="PTHR16214:SF3">
    <property type="entry name" value="TRANSMEMBRANE PROTEIN 260"/>
    <property type="match status" value="1"/>
</dbReference>
<dbReference type="AlphaFoldDB" id="A7NFU7"/>
<keyword evidence="1" id="KW-0472">Membrane</keyword>
<feature type="transmembrane region" description="Helical" evidence="1">
    <location>
        <begin position="307"/>
        <end position="326"/>
    </location>
</feature>
<accession>A7NFU7</accession>
<dbReference type="EMBL" id="CP000804">
    <property type="protein sequence ID" value="ABU56328.1"/>
    <property type="molecule type" value="Genomic_DNA"/>
</dbReference>
<organism evidence="2 3">
    <name type="scientific">Roseiflexus castenholzii (strain DSM 13941 / HLO8)</name>
    <dbReference type="NCBI Taxonomy" id="383372"/>
    <lineage>
        <taxon>Bacteria</taxon>
        <taxon>Bacillati</taxon>
        <taxon>Chloroflexota</taxon>
        <taxon>Chloroflexia</taxon>
        <taxon>Chloroflexales</taxon>
        <taxon>Roseiflexineae</taxon>
        <taxon>Roseiflexaceae</taxon>
        <taxon>Roseiflexus</taxon>
    </lineage>
</organism>
<dbReference type="eggNOG" id="COG0457">
    <property type="taxonomic scope" value="Bacteria"/>
</dbReference>
<gene>
    <name evidence="2" type="ordered locus">Rcas_0195</name>
</gene>
<dbReference type="Pfam" id="PF11028">
    <property type="entry name" value="TMEM260-like"/>
    <property type="match status" value="1"/>
</dbReference>
<feature type="transmembrane region" description="Helical" evidence="1">
    <location>
        <begin position="391"/>
        <end position="410"/>
    </location>
</feature>
<dbReference type="InterPro" id="IPR052724">
    <property type="entry name" value="GT117_domain-containing"/>
</dbReference>
<protein>
    <recommendedName>
        <fullName evidence="4">DUF2723 domain-containing protein</fullName>
    </recommendedName>
</protein>
<feature type="transmembrane region" description="Helical" evidence="1">
    <location>
        <begin position="177"/>
        <end position="210"/>
    </location>
</feature>
<evidence type="ECO:0000313" key="3">
    <source>
        <dbReference type="Proteomes" id="UP000000263"/>
    </source>
</evidence>
<dbReference type="KEGG" id="rca:Rcas_0195"/>
<keyword evidence="1" id="KW-0812">Transmembrane</keyword>
<dbReference type="STRING" id="383372.Rcas_0195"/>